<dbReference type="AlphaFoldDB" id="A0A2S5Y8H2"/>
<comment type="caution">
    <text evidence="1">The sequence shown here is derived from an EMBL/GenBank/DDBJ whole genome shotgun (WGS) entry which is preliminary data.</text>
</comment>
<protein>
    <submittedName>
        <fullName evidence="1">Uncharacterized protein</fullName>
    </submittedName>
</protein>
<evidence type="ECO:0000313" key="1">
    <source>
        <dbReference type="EMBL" id="PPI16228.1"/>
    </source>
</evidence>
<dbReference type="InterPro" id="IPR036514">
    <property type="entry name" value="SGNH_hydro_sf"/>
</dbReference>
<dbReference type="InterPro" id="IPR051532">
    <property type="entry name" value="Ester_Hydrolysis_Enzymes"/>
</dbReference>
<dbReference type="PANTHER" id="PTHR30383">
    <property type="entry name" value="THIOESTERASE 1/PROTEASE 1/LYSOPHOSPHOLIPASE L1"/>
    <property type="match status" value="1"/>
</dbReference>
<dbReference type="InterPro" id="IPR001087">
    <property type="entry name" value="GDSL"/>
</dbReference>
<dbReference type="PANTHER" id="PTHR30383:SF5">
    <property type="entry name" value="SGNH HYDROLASE-TYPE ESTERASE DOMAIN-CONTAINING PROTEIN"/>
    <property type="match status" value="1"/>
</dbReference>
<dbReference type="Gene3D" id="3.40.50.1110">
    <property type="entry name" value="SGNH hydrolase"/>
    <property type="match status" value="1"/>
</dbReference>
<gene>
    <name evidence="1" type="ORF">C5C51_02110</name>
</gene>
<dbReference type="Proteomes" id="UP000237966">
    <property type="component" value="Unassembled WGS sequence"/>
</dbReference>
<proteinExistence type="predicted"/>
<dbReference type="EMBL" id="PSWU01000004">
    <property type="protein sequence ID" value="PPI16228.1"/>
    <property type="molecule type" value="Genomic_DNA"/>
</dbReference>
<accession>A0A2S5Y8H2</accession>
<dbReference type="GO" id="GO:0004622">
    <property type="term" value="F:phosphatidylcholine lysophospholipase activity"/>
    <property type="evidence" value="ECO:0007669"/>
    <property type="project" value="TreeGrafter"/>
</dbReference>
<dbReference type="Pfam" id="PF00657">
    <property type="entry name" value="Lipase_GDSL"/>
    <property type="match status" value="1"/>
</dbReference>
<name>A0A2S5Y8H2_9MICO</name>
<sequence length="320" mass="33655">MSSDILLSNGRYSRLRHTTRTLMFPPNTIRSRIIMRALATSAILTALAVAVPSGAASAAAPSTLSVLSLGDSTTRAFATCGSYADCPVNSWSTGSSPAVNSFASRLQASQPNTRVTTANFALSGSVAAQVSGRVDDAVRAGVQPNVITLLTGGNNLCSPSIPADDNGYPMTPAATFANEAAVAISKIRKTWPSAQIELSSVPNSDSQWESVRNTPYAQRWADANLCRATRGVSATGKPLSPTEAAATTAAENRRRDEYNAILQRTCAADGPLCHWDGGALSRLNFTPDLLSTVDHFHPNIAGQAAIAEVEWNASSFGTRR</sequence>
<organism evidence="1 2">
    <name type="scientific">Rathayibacter toxicus</name>
    <dbReference type="NCBI Taxonomy" id="145458"/>
    <lineage>
        <taxon>Bacteria</taxon>
        <taxon>Bacillati</taxon>
        <taxon>Actinomycetota</taxon>
        <taxon>Actinomycetes</taxon>
        <taxon>Micrococcales</taxon>
        <taxon>Microbacteriaceae</taxon>
        <taxon>Rathayibacter</taxon>
    </lineage>
</organism>
<reference evidence="1 2" key="1">
    <citation type="submission" date="2018-02" db="EMBL/GenBank/DDBJ databases">
        <title>Bacteriophage NCPPB3778 and a type I-E CRISPR drive the evolution of the US Biological Select Agent, Rathayibacter toxicus.</title>
        <authorList>
            <person name="Davis E.W.II."/>
            <person name="Tabima J.F."/>
            <person name="Weisberg A.J."/>
            <person name="Lopes L.D."/>
            <person name="Wiseman M.S."/>
            <person name="Wiseman M.S."/>
            <person name="Pupko T."/>
            <person name="Belcher M.S."/>
            <person name="Sechler A.J."/>
            <person name="Tancos M.A."/>
            <person name="Schroeder B.K."/>
            <person name="Murray T.D."/>
            <person name="Luster D.G."/>
            <person name="Schneider W.L."/>
            <person name="Rogers E."/>
            <person name="Andreote F.D."/>
            <person name="Grunwald N.J."/>
            <person name="Putnam M.L."/>
            <person name="Chang J.H."/>
        </authorList>
    </citation>
    <scope>NUCLEOTIDE SEQUENCE [LARGE SCALE GENOMIC DNA]</scope>
    <source>
        <strain evidence="1 2">FH99</strain>
    </source>
</reference>
<dbReference type="OrthoDB" id="5561551at2"/>
<evidence type="ECO:0000313" key="2">
    <source>
        <dbReference type="Proteomes" id="UP000237966"/>
    </source>
</evidence>
<dbReference type="SUPFAM" id="SSF52266">
    <property type="entry name" value="SGNH hydrolase"/>
    <property type="match status" value="1"/>
</dbReference>